<dbReference type="PROSITE" id="PS00211">
    <property type="entry name" value="ABC_TRANSPORTER_1"/>
    <property type="match status" value="1"/>
</dbReference>
<evidence type="ECO:0000256" key="4">
    <source>
        <dbReference type="ARBA" id="ARBA00022692"/>
    </source>
</evidence>
<evidence type="ECO:0000256" key="7">
    <source>
        <dbReference type="ARBA" id="ARBA00022840"/>
    </source>
</evidence>
<evidence type="ECO:0000256" key="5">
    <source>
        <dbReference type="ARBA" id="ARBA00022737"/>
    </source>
</evidence>
<proteinExistence type="inferred from homology"/>
<dbReference type="InterPro" id="IPR034003">
    <property type="entry name" value="ABCG_PDR_2"/>
</dbReference>
<dbReference type="InterPro" id="IPR003593">
    <property type="entry name" value="AAA+_ATPase"/>
</dbReference>
<dbReference type="GO" id="GO:0005524">
    <property type="term" value="F:ATP binding"/>
    <property type="evidence" value="ECO:0007669"/>
    <property type="project" value="UniProtKB-KW"/>
</dbReference>
<feature type="region of interest" description="Disordered" evidence="10">
    <location>
        <begin position="1"/>
        <end position="21"/>
    </location>
</feature>
<feature type="transmembrane region" description="Helical" evidence="11">
    <location>
        <begin position="729"/>
        <end position="749"/>
    </location>
</feature>
<keyword evidence="9 11" id="KW-0472">Membrane</keyword>
<evidence type="ECO:0000256" key="10">
    <source>
        <dbReference type="SAM" id="MobiDB-lite"/>
    </source>
</evidence>
<feature type="transmembrane region" description="Helical" evidence="11">
    <location>
        <begin position="516"/>
        <end position="538"/>
    </location>
</feature>
<comment type="similarity">
    <text evidence="2">Belongs to the ABC transporter superfamily. ABCG family. PDR (TC 3.A.1.205) subfamily.</text>
</comment>
<dbReference type="EC" id="3.6.1.3" evidence="13"/>
<dbReference type="InterPro" id="IPR013525">
    <property type="entry name" value="ABC2_TM"/>
</dbReference>
<gene>
    <name evidence="13" type="ORF">GNLVRS02_ARAD1D07634g</name>
</gene>
<dbReference type="Pfam" id="PF00005">
    <property type="entry name" value="ABC_tran"/>
    <property type="match status" value="2"/>
</dbReference>
<evidence type="ECO:0000256" key="9">
    <source>
        <dbReference type="ARBA" id="ARBA00023136"/>
    </source>
</evidence>
<sequence>MSSKTDDDNIEAYNADSEGTDSMNEVHELARQITNQSIHSGSGSLHNPFIDSNDPALDPNSDHFNSRKWLRQVMDIKLRDPDNYPPGIAGVAFKNLGAFGYGTSADYQKTFLNATLEVASLAKRIVGLEKKTKITILREFNGLVRPGEICIVLGRPGSGCTTLLKTLSQNTHGFHLTDDTLLNYQGIPPAAVSKHFRGEFIYNAETDTHFPHLTVGQTLKFAALARTPKNRIQGVTRDQYATHLRDVTMATFGLSHTLNTKVGDDFIRGVSGGERKRVSLAEAFVNGSALQCWDNSTRGLDSATALEFIKTLKNHADFADVCCFVSLYQASQDAYDLFHKVTVLYEGRQIYFGPTERAKKFFTDMGFVCPDRQTTGDFLTSLTNPDERIVAPGFEEKVPRTADDFEAAWRNSEEYRQLIAEIDEYNSAYPVGGEAFQQFQHSMVTKKADKARHGSPYTLNFGMQVRLCITRGFQRLFGDLSMAATTVFGNNAMALIVASIFYNMSQDTNSFFSRSALLFFSILMNAFSSALEILVLYAQRPIVEKHTRYAFYHPSAEAFASMLVDMPTKIITTLFFNIIIYFMTNLRREPGPFFIFYLFSFVCMLVMSMVFRTIAACSRTISEAMTPASIFILALVMYTGFAIPTRYMVVWFRWINYINPIGYAFETLMINEFNGRKFKCSGMMPTFENATGTERTCYVQGYNAPKGAEYIDGGEYISSAFGYHHAHKWRNFGILIGFMFFFLGTYLVATELIQAAKSKGEVLVFKKGHVPYGKGNDPEAGDVPAGAIRDPADSSGMISEKSSGQINLQKQTGIFQWMDVCYDIKVKGPEKHRRILTHVDGWVKPGTLTALMGASGAGKTTLLDVLANRVTMGVVTGDMLVNGKLRDESFQRKTGYVQQQDLHLETSTVREALTFSAVLRQPRSVPKEEKIAYVDEVIRILEMESYAEAVVGVPGEGLNVEQRKRLTIGVELAAKPELLLFLDEPTSGLDSQTAWSICSLMRKLANNGQAILCTIHQPSAMLFQQFDRLLFLAKGGRTVYFGDIGENSRTMIDYFERNGADPCPPDANPAEWMLSVIGAAPGSEANKDYHEVWVNSPERVALRKELEEMAENLRNAPENNDDNELHRSFASSMPTQMVEVTKRVWQQYWRTPSYIWAKIVLTTISPAFIGFSFWQAKNDMQGLQNQMFAFFMLITIFGNLIQQIMPHFVTQRSLYEARERPSKTYSWPAFIISNVVVELPWQTLVSVLSFVVVYYPVGFYRNASWTDSVHERGALFFMLIWVYYLFVSTFAHMVIAGIETADTGGNIGNLLFTLTLLMCGVLATPSALPGFWIFMYRVSPFTYLIAGFMGSGIGNAPMKCSSRDYVHFDAPAGMTCQDYVGDFAAASGGYLLDGNSTSCAYCPMSSTNQYLAALEMSPNDGWRNFGILFAYVAFNIFGALFFYWLLRVPKKRKIAKTKKE</sequence>
<keyword evidence="3" id="KW-0813">Transport</keyword>
<feature type="transmembrane region" description="Helical" evidence="11">
    <location>
        <begin position="559"/>
        <end position="582"/>
    </location>
</feature>
<dbReference type="NCBIfam" id="TIGR00956">
    <property type="entry name" value="3a01205"/>
    <property type="match status" value="1"/>
</dbReference>
<dbReference type="GO" id="GO:0016887">
    <property type="term" value="F:ATP hydrolysis activity"/>
    <property type="evidence" value="ECO:0007669"/>
    <property type="project" value="InterPro"/>
</dbReference>
<keyword evidence="8 11" id="KW-1133">Transmembrane helix</keyword>
<evidence type="ECO:0000259" key="12">
    <source>
        <dbReference type="PROSITE" id="PS50893"/>
    </source>
</evidence>
<dbReference type="EMBL" id="HG937694">
    <property type="protein sequence ID" value="CDP37269.1"/>
    <property type="molecule type" value="Genomic_DNA"/>
</dbReference>
<keyword evidence="6" id="KW-0547">Nucleotide-binding</keyword>
<evidence type="ECO:0000313" key="13">
    <source>
        <dbReference type="EMBL" id="CDP37269.1"/>
    </source>
</evidence>
<dbReference type="Pfam" id="PF06422">
    <property type="entry name" value="PDR_CDR"/>
    <property type="match status" value="1"/>
</dbReference>
<evidence type="ECO:0000256" key="2">
    <source>
        <dbReference type="ARBA" id="ARBA00006012"/>
    </source>
</evidence>
<feature type="transmembrane region" description="Helical" evidence="11">
    <location>
        <begin position="624"/>
        <end position="643"/>
    </location>
</feature>
<dbReference type="InterPro" id="IPR010929">
    <property type="entry name" value="PDR_CDR_ABC"/>
</dbReference>
<dbReference type="InterPro" id="IPR034001">
    <property type="entry name" value="ABCG_PDR_1"/>
</dbReference>
<dbReference type="PANTHER" id="PTHR19241">
    <property type="entry name" value="ATP-BINDING CASSETTE TRANSPORTER"/>
    <property type="match status" value="1"/>
</dbReference>
<reference evidence="13" key="2">
    <citation type="submission" date="2014-06" db="EMBL/GenBank/DDBJ databases">
        <title>The complete genome of Blastobotrys (Arxula) adeninivorans LS3 - a yeast of biotechnological interest.</title>
        <authorList>
            <person name="Kunze G."/>
            <person name="Gaillardin C."/>
            <person name="Czernicka M."/>
            <person name="Durrens P."/>
            <person name="Martin T."/>
            <person name="Boer E."/>
            <person name="Gabaldon T."/>
            <person name="Cruz J."/>
            <person name="Talla E."/>
            <person name="Marck C."/>
            <person name="Goffeau A."/>
            <person name="Barbe V."/>
            <person name="Baret P."/>
            <person name="Baronian K."/>
            <person name="Beier S."/>
            <person name="Bleykasten C."/>
            <person name="Bode R."/>
            <person name="Casaregola S."/>
            <person name="Despons L."/>
            <person name="Fairhead C."/>
            <person name="Giersberg M."/>
            <person name="Gierski P."/>
            <person name="Hahnel U."/>
            <person name="Hartmann A."/>
            <person name="Jankowska D."/>
            <person name="Jubin C."/>
            <person name="Jung P."/>
            <person name="Lafontaine I."/>
            <person name="Leh-Louis V."/>
            <person name="Lemaire M."/>
            <person name="Marcet-Houben M."/>
            <person name="Mascher M."/>
            <person name="Morel G."/>
            <person name="Richard G.-F."/>
            <person name="Riechen J."/>
            <person name="Sacerdot C."/>
            <person name="Sarkar A."/>
            <person name="Savel G."/>
            <person name="Schacherer J."/>
            <person name="Sherman D."/>
            <person name="Straub M.-L."/>
            <person name="Stein N."/>
            <person name="Thierry A."/>
            <person name="Trautwein-Schult A."/>
            <person name="Westhof E."/>
            <person name="Worch S."/>
            <person name="Dujon B."/>
            <person name="Souciet J.-L."/>
            <person name="Wincker P."/>
            <person name="Scholz U."/>
            <person name="Neuveglise N."/>
        </authorList>
    </citation>
    <scope>NUCLEOTIDE SEQUENCE</scope>
    <source>
        <strain evidence="13">LS3</strain>
    </source>
</reference>
<dbReference type="InterPro" id="IPR005285">
    <property type="entry name" value="Drug-R_PDR/CDR"/>
</dbReference>
<feature type="transmembrane region" description="Helical" evidence="11">
    <location>
        <begin position="1155"/>
        <end position="1176"/>
    </location>
</feature>
<comment type="subcellular location">
    <subcellularLocation>
        <location evidence="1">Membrane</location>
        <topology evidence="1">Multi-pass membrane protein</topology>
    </subcellularLocation>
</comment>
<accession>A0A060T914</accession>
<feature type="transmembrane region" description="Helical" evidence="11">
    <location>
        <begin position="594"/>
        <end position="612"/>
    </location>
</feature>
<dbReference type="Gene3D" id="3.40.50.300">
    <property type="entry name" value="P-loop containing nucleotide triphosphate hydrolases"/>
    <property type="match status" value="2"/>
</dbReference>
<evidence type="ECO:0000256" key="6">
    <source>
        <dbReference type="ARBA" id="ARBA00022741"/>
    </source>
</evidence>
<evidence type="ECO:0000256" key="3">
    <source>
        <dbReference type="ARBA" id="ARBA00022448"/>
    </source>
</evidence>
<reference evidence="13" key="1">
    <citation type="submission" date="2014-02" db="EMBL/GenBank/DDBJ databases">
        <authorList>
            <person name="Genoscope - CEA"/>
        </authorList>
    </citation>
    <scope>NUCLEOTIDE SEQUENCE</scope>
    <source>
        <strain evidence="13">LS3</strain>
    </source>
</reference>
<dbReference type="InterPro" id="IPR043926">
    <property type="entry name" value="ABCG_dom"/>
</dbReference>
<dbReference type="CDD" id="cd03233">
    <property type="entry name" value="ABCG_PDR_domain1"/>
    <property type="match status" value="1"/>
</dbReference>
<keyword evidence="13" id="KW-0378">Hydrolase</keyword>
<feature type="domain" description="ABC transporter" evidence="12">
    <location>
        <begin position="116"/>
        <end position="371"/>
    </location>
</feature>
<feature type="transmembrane region" description="Helical" evidence="11">
    <location>
        <begin position="1188"/>
        <end position="1209"/>
    </location>
</feature>
<dbReference type="InterPro" id="IPR017871">
    <property type="entry name" value="ABC_transporter-like_CS"/>
</dbReference>
<dbReference type="InterPro" id="IPR027417">
    <property type="entry name" value="P-loop_NTPase"/>
</dbReference>
<feature type="transmembrane region" description="Helical" evidence="11">
    <location>
        <begin position="480"/>
        <end position="504"/>
    </location>
</feature>
<keyword evidence="5" id="KW-0677">Repeat</keyword>
<evidence type="ECO:0000256" key="1">
    <source>
        <dbReference type="ARBA" id="ARBA00004141"/>
    </source>
</evidence>
<feature type="transmembrane region" description="Helical" evidence="11">
    <location>
        <begin position="1425"/>
        <end position="1446"/>
    </location>
</feature>
<dbReference type="PROSITE" id="PS50893">
    <property type="entry name" value="ABC_TRANSPORTER_2"/>
    <property type="match status" value="2"/>
</dbReference>
<dbReference type="GO" id="GO:0140359">
    <property type="term" value="F:ABC-type transporter activity"/>
    <property type="evidence" value="ECO:0007669"/>
    <property type="project" value="InterPro"/>
</dbReference>
<dbReference type="CDD" id="cd03232">
    <property type="entry name" value="ABCG_PDR_domain2"/>
    <property type="match status" value="1"/>
</dbReference>
<dbReference type="Pfam" id="PF14510">
    <property type="entry name" value="ABC_trans_N"/>
    <property type="match status" value="1"/>
</dbReference>
<dbReference type="SMART" id="SM00382">
    <property type="entry name" value="AAA"/>
    <property type="match status" value="2"/>
</dbReference>
<organism evidence="13">
    <name type="scientific">Blastobotrys adeninivorans</name>
    <name type="common">Yeast</name>
    <name type="synonym">Arxula adeninivorans</name>
    <dbReference type="NCBI Taxonomy" id="409370"/>
    <lineage>
        <taxon>Eukaryota</taxon>
        <taxon>Fungi</taxon>
        <taxon>Dikarya</taxon>
        <taxon>Ascomycota</taxon>
        <taxon>Saccharomycotina</taxon>
        <taxon>Dipodascomycetes</taxon>
        <taxon>Dipodascales</taxon>
        <taxon>Trichomonascaceae</taxon>
        <taxon>Blastobotrys</taxon>
    </lineage>
</organism>
<dbReference type="SUPFAM" id="SSF52540">
    <property type="entry name" value="P-loop containing nucleoside triphosphate hydrolases"/>
    <property type="match status" value="2"/>
</dbReference>
<name>A0A060T914_BLAAD</name>
<evidence type="ECO:0000256" key="8">
    <source>
        <dbReference type="ARBA" id="ARBA00022989"/>
    </source>
</evidence>
<feature type="transmembrane region" description="Helical" evidence="11">
    <location>
        <begin position="1275"/>
        <end position="1298"/>
    </location>
</feature>
<dbReference type="PhylomeDB" id="A0A060T914"/>
<dbReference type="Pfam" id="PF19055">
    <property type="entry name" value="ABC2_membrane_7"/>
    <property type="match status" value="1"/>
</dbReference>
<dbReference type="Pfam" id="PF01061">
    <property type="entry name" value="ABC2_membrane"/>
    <property type="match status" value="2"/>
</dbReference>
<dbReference type="GO" id="GO:1990961">
    <property type="term" value="P:xenobiotic detoxification by transmembrane export across the plasma membrane"/>
    <property type="evidence" value="ECO:0007669"/>
    <property type="project" value="InterPro"/>
</dbReference>
<feature type="domain" description="ABC transporter" evidence="12">
    <location>
        <begin position="815"/>
        <end position="1060"/>
    </location>
</feature>
<keyword evidence="4 11" id="KW-0812">Transmembrane</keyword>
<feature type="transmembrane region" description="Helical" evidence="11">
    <location>
        <begin position="1310"/>
        <end position="1334"/>
    </location>
</feature>
<protein>
    <submittedName>
        <fullName evidence="13">ARAD1D07634p</fullName>
        <ecNumber evidence="13">3.6.1.3</ecNumber>
    </submittedName>
</protein>
<dbReference type="InterPro" id="IPR029481">
    <property type="entry name" value="ABC_trans_N"/>
</dbReference>
<keyword evidence="7" id="KW-0067">ATP-binding</keyword>
<feature type="transmembrane region" description="Helical" evidence="11">
    <location>
        <begin position="1230"/>
        <end position="1255"/>
    </location>
</feature>
<dbReference type="GO" id="GO:0016020">
    <property type="term" value="C:membrane"/>
    <property type="evidence" value="ECO:0007669"/>
    <property type="project" value="UniProtKB-SubCell"/>
</dbReference>
<evidence type="ECO:0000256" key="11">
    <source>
        <dbReference type="SAM" id="Phobius"/>
    </source>
</evidence>
<dbReference type="FunFam" id="3.40.50.300:FF:000054">
    <property type="entry name" value="ABC multidrug transporter atrF"/>
    <property type="match status" value="1"/>
</dbReference>
<dbReference type="InterPro" id="IPR003439">
    <property type="entry name" value="ABC_transporter-like_ATP-bd"/>
</dbReference>